<protein>
    <submittedName>
        <fullName evidence="1">Uncharacterized protein</fullName>
    </submittedName>
</protein>
<evidence type="ECO:0000313" key="2">
    <source>
        <dbReference type="Proteomes" id="UP000605361"/>
    </source>
</evidence>
<sequence length="208" mass="22461">MVVSPGQYEMTWYPAPPPGAAAARDDGWLVLADESPYGTAVVLELARRGRRCLLVQSDRLDEPALRVLRYGAGPWLVVDLRALTGDREDREMAPPDLAEHRLARTATLVADLVAAGLGDRARTWWITRNAQPVSGSAAPVVVASAALWSLARTVRLEHPGLWGGLLDVGDDDPALVARCLVDELLATGPEDEVAYRAGHRFVARLTPA</sequence>
<dbReference type="Gene3D" id="3.40.50.720">
    <property type="entry name" value="NAD(P)-binding Rossmann-like Domain"/>
    <property type="match status" value="1"/>
</dbReference>
<dbReference type="EMBL" id="JADOGI010000536">
    <property type="protein sequence ID" value="MBF8194703.1"/>
    <property type="molecule type" value="Genomic_DNA"/>
</dbReference>
<comment type="caution">
    <text evidence="1">The sequence shown here is derived from an EMBL/GenBank/DDBJ whole genome shotgun (WGS) entry which is preliminary data.</text>
</comment>
<gene>
    <name evidence="1" type="ORF">ITP53_55465</name>
</gene>
<feature type="non-terminal residue" evidence="1">
    <location>
        <position position="208"/>
    </location>
</feature>
<dbReference type="InterPro" id="IPR036291">
    <property type="entry name" value="NAD(P)-bd_dom_sf"/>
</dbReference>
<name>A0A931AQ61_9ACTN</name>
<proteinExistence type="predicted"/>
<organism evidence="1 2">
    <name type="scientific">Nonomuraea cypriaca</name>
    <dbReference type="NCBI Taxonomy" id="1187855"/>
    <lineage>
        <taxon>Bacteria</taxon>
        <taxon>Bacillati</taxon>
        <taxon>Actinomycetota</taxon>
        <taxon>Actinomycetes</taxon>
        <taxon>Streptosporangiales</taxon>
        <taxon>Streptosporangiaceae</taxon>
        <taxon>Nonomuraea</taxon>
    </lineage>
</organism>
<reference evidence="1" key="1">
    <citation type="submission" date="2020-11" db="EMBL/GenBank/DDBJ databases">
        <title>Whole-genome analyses of Nonomuraea sp. K274.</title>
        <authorList>
            <person name="Veyisoglu A."/>
        </authorList>
    </citation>
    <scope>NUCLEOTIDE SEQUENCE</scope>
    <source>
        <strain evidence="1">K274</strain>
    </source>
</reference>
<accession>A0A931AQ61</accession>
<dbReference type="Proteomes" id="UP000605361">
    <property type="component" value="Unassembled WGS sequence"/>
</dbReference>
<keyword evidence="2" id="KW-1185">Reference proteome</keyword>
<dbReference type="SUPFAM" id="SSF51735">
    <property type="entry name" value="NAD(P)-binding Rossmann-fold domains"/>
    <property type="match status" value="1"/>
</dbReference>
<dbReference type="AlphaFoldDB" id="A0A931AQ61"/>
<evidence type="ECO:0000313" key="1">
    <source>
        <dbReference type="EMBL" id="MBF8194703.1"/>
    </source>
</evidence>